<protein>
    <submittedName>
        <fullName evidence="2">Uncharacterized protein</fullName>
    </submittedName>
</protein>
<feature type="region of interest" description="Disordered" evidence="1">
    <location>
        <begin position="924"/>
        <end position="976"/>
    </location>
</feature>
<dbReference type="PANTHER" id="PTHR24102:SF28">
    <property type="entry name" value="PHD-TYPE DOMAIN-CONTAINING PROTEIN"/>
    <property type="match status" value="1"/>
</dbReference>
<dbReference type="Proteomes" id="UP001607302">
    <property type="component" value="Unassembled WGS sequence"/>
</dbReference>
<feature type="compositionally biased region" description="Basic and acidic residues" evidence="1">
    <location>
        <begin position="510"/>
        <end position="519"/>
    </location>
</feature>
<feature type="compositionally biased region" description="Basic and acidic residues" evidence="1">
    <location>
        <begin position="927"/>
        <end position="944"/>
    </location>
</feature>
<accession>A0ABD2BMV4</accession>
<feature type="region of interest" description="Disordered" evidence="1">
    <location>
        <begin position="325"/>
        <end position="365"/>
    </location>
</feature>
<feature type="region of interest" description="Disordered" evidence="1">
    <location>
        <begin position="803"/>
        <end position="822"/>
    </location>
</feature>
<feature type="compositionally biased region" description="Acidic residues" evidence="1">
    <location>
        <begin position="484"/>
        <end position="509"/>
    </location>
</feature>
<feature type="compositionally biased region" description="Basic and acidic residues" evidence="1">
    <location>
        <begin position="1070"/>
        <end position="1086"/>
    </location>
</feature>
<organism evidence="2 3">
    <name type="scientific">Vespula squamosa</name>
    <name type="common">Southern yellow jacket</name>
    <name type="synonym">Wasp</name>
    <dbReference type="NCBI Taxonomy" id="30214"/>
    <lineage>
        <taxon>Eukaryota</taxon>
        <taxon>Metazoa</taxon>
        <taxon>Ecdysozoa</taxon>
        <taxon>Arthropoda</taxon>
        <taxon>Hexapoda</taxon>
        <taxon>Insecta</taxon>
        <taxon>Pterygota</taxon>
        <taxon>Neoptera</taxon>
        <taxon>Endopterygota</taxon>
        <taxon>Hymenoptera</taxon>
        <taxon>Apocrita</taxon>
        <taxon>Aculeata</taxon>
        <taxon>Vespoidea</taxon>
        <taxon>Vespidae</taxon>
        <taxon>Vespinae</taxon>
        <taxon>Vespula</taxon>
    </lineage>
</organism>
<feature type="compositionally biased region" description="Polar residues" evidence="1">
    <location>
        <begin position="214"/>
        <end position="225"/>
    </location>
</feature>
<feature type="region of interest" description="Disordered" evidence="1">
    <location>
        <begin position="1031"/>
        <end position="1090"/>
    </location>
</feature>
<keyword evidence="3" id="KW-1185">Reference proteome</keyword>
<feature type="compositionally biased region" description="Polar residues" evidence="1">
    <location>
        <begin position="803"/>
        <end position="815"/>
    </location>
</feature>
<dbReference type="SUPFAM" id="SSF57903">
    <property type="entry name" value="FYVE/PHD zinc finger"/>
    <property type="match status" value="1"/>
</dbReference>
<feature type="compositionally biased region" description="Polar residues" evidence="1">
    <location>
        <begin position="325"/>
        <end position="338"/>
    </location>
</feature>
<dbReference type="InterPro" id="IPR013083">
    <property type="entry name" value="Znf_RING/FYVE/PHD"/>
</dbReference>
<dbReference type="AlphaFoldDB" id="A0ABD2BMV4"/>
<feature type="region of interest" description="Disordered" evidence="1">
    <location>
        <begin position="176"/>
        <end position="264"/>
    </location>
</feature>
<gene>
    <name evidence="2" type="ORF">V1478_003807</name>
</gene>
<feature type="non-terminal residue" evidence="2">
    <location>
        <position position="1"/>
    </location>
</feature>
<feature type="compositionally biased region" description="Polar residues" evidence="1">
    <location>
        <begin position="353"/>
        <end position="365"/>
    </location>
</feature>
<feature type="compositionally biased region" description="Basic and acidic residues" evidence="1">
    <location>
        <begin position="202"/>
        <end position="213"/>
    </location>
</feature>
<dbReference type="PANTHER" id="PTHR24102">
    <property type="entry name" value="PHD FINGER PROTEIN"/>
    <property type="match status" value="1"/>
</dbReference>
<evidence type="ECO:0000313" key="3">
    <source>
        <dbReference type="Proteomes" id="UP001607302"/>
    </source>
</evidence>
<evidence type="ECO:0000256" key="1">
    <source>
        <dbReference type="SAM" id="MobiDB-lite"/>
    </source>
</evidence>
<evidence type="ECO:0000313" key="2">
    <source>
        <dbReference type="EMBL" id="KAL2734109.1"/>
    </source>
</evidence>
<name>A0ABD2BMV4_VESSQ</name>
<feature type="compositionally biased region" description="Acidic residues" evidence="1">
    <location>
        <begin position="238"/>
        <end position="257"/>
    </location>
</feature>
<dbReference type="EMBL" id="JAUDFV010000074">
    <property type="protein sequence ID" value="KAL2734109.1"/>
    <property type="molecule type" value="Genomic_DNA"/>
</dbReference>
<dbReference type="Gene3D" id="3.30.40.10">
    <property type="entry name" value="Zinc/RING finger domain, C3HC4 (zinc finger)"/>
    <property type="match status" value="1"/>
</dbReference>
<dbReference type="InterPro" id="IPR011011">
    <property type="entry name" value="Znf_FYVE_PHD"/>
</dbReference>
<reference evidence="2 3" key="1">
    <citation type="journal article" date="2024" name="Ann. Entomol. Soc. Am.">
        <title>Genomic analyses of the southern and eastern yellowjacket wasps (Hymenoptera: Vespidae) reveal evolutionary signatures of social life.</title>
        <authorList>
            <person name="Catto M.A."/>
            <person name="Caine P.B."/>
            <person name="Orr S.E."/>
            <person name="Hunt B.G."/>
            <person name="Goodisman M.A.D."/>
        </authorList>
    </citation>
    <scope>NUCLEOTIDE SEQUENCE [LARGE SCALE GENOMIC DNA]</scope>
    <source>
        <strain evidence="2">233</strain>
        <tissue evidence="2">Head and thorax</tissue>
    </source>
</reference>
<feature type="compositionally biased region" description="Basic and acidic residues" evidence="1">
    <location>
        <begin position="1037"/>
        <end position="1058"/>
    </location>
</feature>
<proteinExistence type="predicted"/>
<comment type="caution">
    <text evidence="2">The sequence shown here is derived from an EMBL/GenBank/DDBJ whole genome shotgun (WGS) entry which is preliminary data.</text>
</comment>
<sequence length="1122" mass="124107">CAVDGGSGRAAAAGSGGGDDSIVVVVAVHAAGVRSYVAALVDLVAGRGEEEAPHPPLLSLTLLRLSRIYFWMRKTRIPAPPTSMEISKTLQEEILTVQNKLKNAIRDHQICVGKLKDDPHNTIILGRIQDIHLHIVSLDRCQKQVLQRLRKEVEAFKAQNANGPKVSLASLLGLDNNNRHITNNNDKRNNKVVGNTNNLDVKISKDDYEDTVRNSDVPSPSQENSPSKDRSSSVETISGEDDVIEVSMDENSNETQEDLDKKDCKNESNEKITFLSNLSLITNARYSELQNKRVERKRRSTANPQFVYSCFEAPMKRKRCTYLQSGGNAPQTRQTTARMNGPSPPPVSKTALPKSTSPPSRTTIGKSLIPLQKSMTRPNILRNASENKVYTGKGKVENGSNSMPLPIVGTKTIQSTGSRTVHIPGLPSSLTIERIENDSIVCIRCRNPGTLTVCENCSANYHVSCHSVSPAPPRICPKCAFVEDDEEEEEEEDAEVQEIEEEDEEEEVNERESCNKEEELATASYASGAIRKAGEDTEIHKASCGLYKADATTKRHVLASALGIGQLPSSTFLIPISPSNVTTPNHEYSTISAIATRTDVEQSENNNGNGNTSSRSYSSIVLNHLPQSNISYVQSESQLPYAYQLPISSVQPEKHQSYLIVKKISEPIGRSTQLAIGTQSEQSLSTFFDSQLPTTSRFESRVHSEVTLAQSSVYLEKHFSESIGRGRNKKTTNRAVPALNRIVDSEEFSITTSDRPVERSTYNGRKPRTRQSRIKLGIDHLRSTTRDTEFLLPAYDGSTISTEQFPMSNSANTKDTFLGGRSKNRTRSSGLLHSLFSNYDSSGVVADDTTLVLSRTTCNTNDKDRTDLYQQSYRKTDRFESIEHPNEHQRGTIAKFFEHVKLEEAHISAPPRAKLACKSTNIEIEEVDRSQQDEDEEDSHRSSDNEFPDEETTQNFNERVERVGPNSEDDSRTKTPEYVELVDTELCSGMTTKGNVDGNISSIEAILEVNDQISSSKKDLPEKSSLQSQIAQVNQIKSDDEVSVPDDKADVERQDLHGGRSSSSTPDSDVPDKPPIIEEERSSMKELDEDLGISSVSLENMRVLEQFESAMLEADCSKTATC</sequence>
<feature type="region of interest" description="Disordered" evidence="1">
    <location>
        <begin position="484"/>
        <end position="519"/>
    </location>
</feature>